<organism evidence="1 2">
    <name type="scientific">Lates japonicus</name>
    <name type="common">Japanese lates</name>
    <dbReference type="NCBI Taxonomy" id="270547"/>
    <lineage>
        <taxon>Eukaryota</taxon>
        <taxon>Metazoa</taxon>
        <taxon>Chordata</taxon>
        <taxon>Craniata</taxon>
        <taxon>Vertebrata</taxon>
        <taxon>Euteleostomi</taxon>
        <taxon>Actinopterygii</taxon>
        <taxon>Neopterygii</taxon>
        <taxon>Teleostei</taxon>
        <taxon>Neoteleostei</taxon>
        <taxon>Acanthomorphata</taxon>
        <taxon>Carangaria</taxon>
        <taxon>Carangaria incertae sedis</taxon>
        <taxon>Centropomidae</taxon>
        <taxon>Lates</taxon>
    </lineage>
</organism>
<evidence type="ECO:0000313" key="1">
    <source>
        <dbReference type="EMBL" id="GLD47678.1"/>
    </source>
</evidence>
<name>A0AAD3M5C1_LATJO</name>
<comment type="caution">
    <text evidence="1">The sequence shown here is derived from an EMBL/GenBank/DDBJ whole genome shotgun (WGS) entry which is preliminary data.</text>
</comment>
<gene>
    <name evidence="1" type="ORF">AKAME5_002720900</name>
</gene>
<dbReference type="AlphaFoldDB" id="A0AAD3M5C1"/>
<accession>A0AAD3M5C1</accession>
<dbReference type="EMBL" id="BRZM01003359">
    <property type="protein sequence ID" value="GLD47678.1"/>
    <property type="molecule type" value="Genomic_DNA"/>
</dbReference>
<keyword evidence="2" id="KW-1185">Reference proteome</keyword>
<dbReference type="Proteomes" id="UP001279410">
    <property type="component" value="Unassembled WGS sequence"/>
</dbReference>
<reference evidence="1" key="1">
    <citation type="submission" date="2022-08" db="EMBL/GenBank/DDBJ databases">
        <title>Genome sequencing of akame (Lates japonicus).</title>
        <authorList>
            <person name="Hashiguchi Y."/>
            <person name="Takahashi H."/>
        </authorList>
    </citation>
    <scope>NUCLEOTIDE SEQUENCE</scope>
    <source>
        <strain evidence="1">Kochi</strain>
    </source>
</reference>
<protein>
    <submittedName>
        <fullName evidence="1">Uncharacterized protein</fullName>
    </submittedName>
</protein>
<sequence>MSSVVDANQLPAYTEKLGSALGGLESVPNAVGLGCLVISMILELIVGKGNQISTGDMLRRVFAEEKASEIRDLMDEYMRRLSINLRNTQVQLEDTRRIEALLSTQLTQLKTSTC</sequence>
<evidence type="ECO:0000313" key="2">
    <source>
        <dbReference type="Proteomes" id="UP001279410"/>
    </source>
</evidence>
<proteinExistence type="predicted"/>